<feature type="transmembrane region" description="Helical" evidence="1">
    <location>
        <begin position="218"/>
        <end position="241"/>
    </location>
</feature>
<feature type="transmembrane region" description="Helical" evidence="1">
    <location>
        <begin position="88"/>
        <end position="105"/>
    </location>
</feature>
<feature type="transmembrane region" description="Helical" evidence="1">
    <location>
        <begin position="357"/>
        <end position="375"/>
    </location>
</feature>
<keyword evidence="1" id="KW-0812">Transmembrane</keyword>
<reference evidence="3" key="1">
    <citation type="journal article" date="2019" name="Int. J. Syst. Evol. Microbiol.">
        <title>The Global Catalogue of Microorganisms (GCM) 10K type strain sequencing project: providing services to taxonomists for standard genome sequencing and annotation.</title>
        <authorList>
            <consortium name="The Broad Institute Genomics Platform"/>
            <consortium name="The Broad Institute Genome Sequencing Center for Infectious Disease"/>
            <person name="Wu L."/>
            <person name="Ma J."/>
        </authorList>
    </citation>
    <scope>NUCLEOTIDE SEQUENCE [LARGE SCALE GENOMIC DNA]</scope>
    <source>
        <strain evidence="3">XZYJT-10</strain>
    </source>
</reference>
<comment type="caution">
    <text evidence="2">The sequence shown here is derived from an EMBL/GenBank/DDBJ whole genome shotgun (WGS) entry which is preliminary data.</text>
</comment>
<organism evidence="2 3">
    <name type="scientific">Paractinoplanes rhizophilus</name>
    <dbReference type="NCBI Taxonomy" id="1416877"/>
    <lineage>
        <taxon>Bacteria</taxon>
        <taxon>Bacillati</taxon>
        <taxon>Actinomycetota</taxon>
        <taxon>Actinomycetes</taxon>
        <taxon>Micromonosporales</taxon>
        <taxon>Micromonosporaceae</taxon>
        <taxon>Paractinoplanes</taxon>
    </lineage>
</organism>
<accession>A0ABW2I540</accession>
<evidence type="ECO:0000313" key="3">
    <source>
        <dbReference type="Proteomes" id="UP001596548"/>
    </source>
</evidence>
<feature type="transmembrane region" description="Helical" evidence="1">
    <location>
        <begin position="381"/>
        <end position="403"/>
    </location>
</feature>
<keyword evidence="1" id="KW-1133">Transmembrane helix</keyword>
<feature type="transmembrane region" description="Helical" evidence="1">
    <location>
        <begin position="145"/>
        <end position="167"/>
    </location>
</feature>
<proteinExistence type="predicted"/>
<gene>
    <name evidence="2" type="ORF">ACFQS1_38885</name>
</gene>
<keyword evidence="3" id="KW-1185">Reference proteome</keyword>
<evidence type="ECO:0000256" key="1">
    <source>
        <dbReference type="SAM" id="Phobius"/>
    </source>
</evidence>
<sequence>MKPLTVTDRPAPATGRAVWHRRAALLPAGYLGALAVLAFAHPFAPDWYWLAVHLLLLGAATNAILVWSAHFTAAVLRVPPPPHRRGEILRLAVLNAGVVAVLTGGGTDRAWLGLAGAAAVFAAVAGHLAWLAARLRAALPARFAVTVRYYSAAAVALLTGIPAGAWMLVADSPVRARILLFHAHVNLLGWIMLTVLGTVLTLWPTVLRTRMDPAAVTAARAALPAATSAILLVTIGVLAWWPPVAASGLALFAAAVTITAIPAARTALHKPPDSFAAWSIAAGTGWLLVALAVDAATLLTARTAGAAADGFGAVLTPLLLGSVAQILLGALAYLLPMALGGGPARVRERTTALDRHGAQRLAMTNTALLVLMVPAGPYVRIALAFLLLAALVQFLLPAVRMLLTDRRQAS</sequence>
<feature type="transmembrane region" description="Helical" evidence="1">
    <location>
        <begin position="111"/>
        <end position="133"/>
    </location>
</feature>
<feature type="transmembrane region" description="Helical" evidence="1">
    <location>
        <begin position="247"/>
        <end position="268"/>
    </location>
</feature>
<feature type="transmembrane region" description="Helical" evidence="1">
    <location>
        <begin position="311"/>
        <end position="336"/>
    </location>
</feature>
<keyword evidence="1" id="KW-0472">Membrane</keyword>
<evidence type="ECO:0000313" key="2">
    <source>
        <dbReference type="EMBL" id="MFC7279960.1"/>
    </source>
</evidence>
<dbReference type="Proteomes" id="UP001596548">
    <property type="component" value="Unassembled WGS sequence"/>
</dbReference>
<dbReference type="RefSeq" id="WP_378977785.1">
    <property type="nucleotide sequence ID" value="NZ_JBHTBJ010000068.1"/>
</dbReference>
<feature type="transmembrane region" description="Helical" evidence="1">
    <location>
        <begin position="47"/>
        <end position="76"/>
    </location>
</feature>
<feature type="transmembrane region" description="Helical" evidence="1">
    <location>
        <begin position="187"/>
        <end position="206"/>
    </location>
</feature>
<dbReference type="EMBL" id="JBHTBJ010000068">
    <property type="protein sequence ID" value="MFC7279960.1"/>
    <property type="molecule type" value="Genomic_DNA"/>
</dbReference>
<name>A0ABW2I540_9ACTN</name>
<feature type="transmembrane region" description="Helical" evidence="1">
    <location>
        <begin position="23"/>
        <end position="41"/>
    </location>
</feature>
<protein>
    <submittedName>
        <fullName evidence="2">Uncharacterized protein</fullName>
    </submittedName>
</protein>
<feature type="transmembrane region" description="Helical" evidence="1">
    <location>
        <begin position="275"/>
        <end position="299"/>
    </location>
</feature>